<evidence type="ECO:0008006" key="6">
    <source>
        <dbReference type="Google" id="ProtNLM"/>
    </source>
</evidence>
<evidence type="ECO:0000313" key="4">
    <source>
        <dbReference type="EMBL" id="RKD24104.1"/>
    </source>
</evidence>
<dbReference type="RefSeq" id="WP_120189363.1">
    <property type="nucleotide sequence ID" value="NZ_MCHY01000008.1"/>
</dbReference>
<keyword evidence="3" id="KW-1133">Transmembrane helix</keyword>
<dbReference type="EMBL" id="MCHY01000008">
    <property type="protein sequence ID" value="RKD24104.1"/>
    <property type="molecule type" value="Genomic_DNA"/>
</dbReference>
<evidence type="ECO:0000256" key="1">
    <source>
        <dbReference type="ARBA" id="ARBA00009108"/>
    </source>
</evidence>
<dbReference type="PANTHER" id="PTHR37313">
    <property type="entry name" value="UPF0749 PROTEIN RV1825"/>
    <property type="match status" value="1"/>
</dbReference>
<sequence length="247" mass="27354">MMKIKKIHIYLTLVLLTFGFMISYSIQFTKKTPHSPITASQWEKKQQLQEKIIAEQLQVQQLEEQLQQIKESVSEFESKMGDSQEQTKGVMQELEEVRMWVGLMPAKGPGLIATLTDSSNVPSSGNANDFIVHDDDIRKVVNELFAAGAEAISVNGQRLTANSAIYCVGPTVLVNEVKMAPPFEIFAIGQPETLYSALNMPGGVAQEIKEGSNIEMKVDKKENVEIPAYAGDSQEHLKLLDIREGGS</sequence>
<reference evidence="4 5" key="1">
    <citation type="submission" date="2016-08" db="EMBL/GenBank/DDBJ databases">
        <title>Novel Firmicute Genomes.</title>
        <authorList>
            <person name="Poppleton D.I."/>
            <person name="Gribaldo S."/>
        </authorList>
    </citation>
    <scope>NUCLEOTIDE SEQUENCE [LARGE SCALE GENOMIC DNA]</scope>
    <source>
        <strain evidence="4 5">RAOx-1</strain>
    </source>
</reference>
<dbReference type="AlphaFoldDB" id="A0A419SJ87"/>
<comment type="caution">
    <text evidence="4">The sequence shown here is derived from an EMBL/GenBank/DDBJ whole genome shotgun (WGS) entry which is preliminary data.</text>
</comment>
<accession>A0A419SJ87</accession>
<evidence type="ECO:0000256" key="2">
    <source>
        <dbReference type="SAM" id="Coils"/>
    </source>
</evidence>
<dbReference type="PANTHER" id="PTHR37313:SF2">
    <property type="entry name" value="UPF0749 PROTEIN YLXX"/>
    <property type="match status" value="1"/>
</dbReference>
<keyword evidence="5" id="KW-1185">Reference proteome</keyword>
<evidence type="ECO:0000313" key="5">
    <source>
        <dbReference type="Proteomes" id="UP000284219"/>
    </source>
</evidence>
<organism evidence="4 5">
    <name type="scientific">Ammoniphilus oxalaticus</name>
    <dbReference type="NCBI Taxonomy" id="66863"/>
    <lineage>
        <taxon>Bacteria</taxon>
        <taxon>Bacillati</taxon>
        <taxon>Bacillota</taxon>
        <taxon>Bacilli</taxon>
        <taxon>Bacillales</taxon>
        <taxon>Paenibacillaceae</taxon>
        <taxon>Aneurinibacillus group</taxon>
        <taxon>Ammoniphilus</taxon>
    </lineage>
</organism>
<feature type="coiled-coil region" evidence="2">
    <location>
        <begin position="45"/>
        <end position="86"/>
    </location>
</feature>
<feature type="transmembrane region" description="Helical" evidence="3">
    <location>
        <begin position="7"/>
        <end position="26"/>
    </location>
</feature>
<name>A0A419SJ87_9BACL</name>
<dbReference type="Gene3D" id="3.30.70.1880">
    <property type="entry name" value="Protein of unknown function DUF881"/>
    <property type="match status" value="1"/>
</dbReference>
<protein>
    <recommendedName>
        <fullName evidence="6">DUF881 domain-containing protein</fullName>
    </recommendedName>
</protein>
<comment type="similarity">
    <text evidence="1">Belongs to the UPF0749 family.</text>
</comment>
<gene>
    <name evidence="4" type="ORF">BEP19_06760</name>
</gene>
<keyword evidence="3" id="KW-0812">Transmembrane</keyword>
<keyword evidence="2" id="KW-0175">Coiled coil</keyword>
<dbReference type="Proteomes" id="UP000284219">
    <property type="component" value="Unassembled WGS sequence"/>
</dbReference>
<keyword evidence="3" id="KW-0472">Membrane</keyword>
<dbReference type="OrthoDB" id="9776196at2"/>
<evidence type="ECO:0000256" key="3">
    <source>
        <dbReference type="SAM" id="Phobius"/>
    </source>
</evidence>
<proteinExistence type="inferred from homology"/>
<dbReference type="InterPro" id="IPR010273">
    <property type="entry name" value="DUF881"/>
</dbReference>
<dbReference type="Pfam" id="PF05949">
    <property type="entry name" value="DUF881"/>
    <property type="match status" value="1"/>
</dbReference>